<dbReference type="SUPFAM" id="SSF52467">
    <property type="entry name" value="DHS-like NAD/FAD-binding domain"/>
    <property type="match status" value="1"/>
</dbReference>
<dbReference type="EMBL" id="HG938356">
    <property type="protein sequence ID" value="CDN56932.1"/>
    <property type="molecule type" value="Genomic_DNA"/>
</dbReference>
<evidence type="ECO:0000313" key="8">
    <source>
        <dbReference type="Proteomes" id="UP000028186"/>
    </source>
</evidence>
<accession>A0A068TEM2</accession>
<evidence type="ECO:0000313" key="7">
    <source>
        <dbReference type="EMBL" id="CDN56932.1"/>
    </source>
</evidence>
<keyword evidence="7" id="KW-0614">Plasmid</keyword>
<dbReference type="NCBIfam" id="NF006122">
    <property type="entry name" value="PRK08266.1"/>
    <property type="match status" value="1"/>
</dbReference>
<dbReference type="GO" id="GO:0009097">
    <property type="term" value="P:isoleucine biosynthetic process"/>
    <property type="evidence" value="ECO:0007669"/>
    <property type="project" value="TreeGrafter"/>
</dbReference>
<evidence type="ECO:0000259" key="4">
    <source>
        <dbReference type="Pfam" id="PF00205"/>
    </source>
</evidence>
<dbReference type="KEGG" id="ngl:RG1141_PA00960"/>
<dbReference type="GO" id="GO:0003984">
    <property type="term" value="F:acetolactate synthase activity"/>
    <property type="evidence" value="ECO:0007669"/>
    <property type="project" value="TreeGrafter"/>
</dbReference>
<reference evidence="8" key="1">
    <citation type="journal article" date="2014" name="BMC Genomics">
        <title>Genome sequencing of two Neorhizobium galegae strains reveals a noeT gene responsible for the unusual acetylation of the nodulation factors.</title>
        <authorList>
            <person name="Osterman J."/>
            <person name="Marsh J."/>
            <person name="Laine P.K."/>
            <person name="Zeng Z."/>
            <person name="Alatalo E."/>
            <person name="Sullivan J.T."/>
            <person name="Young J.P."/>
            <person name="Thomas-Oates J."/>
            <person name="Paulin L."/>
            <person name="Lindstrom K."/>
        </authorList>
    </citation>
    <scope>NUCLEOTIDE SEQUENCE [LARGE SCALE GENOMIC DNA]</scope>
    <source>
        <strain evidence="8">HAMBI 1141</strain>
        <plasmid evidence="8">II</plasmid>
    </source>
</reference>
<name>A0A068TEM2_NEOGA</name>
<dbReference type="GO" id="GO:0000287">
    <property type="term" value="F:magnesium ion binding"/>
    <property type="evidence" value="ECO:0007669"/>
    <property type="project" value="InterPro"/>
</dbReference>
<dbReference type="InterPro" id="IPR011766">
    <property type="entry name" value="TPP_enzyme_TPP-bd"/>
</dbReference>
<organism evidence="7 8">
    <name type="scientific">Neorhizobium galegae bv. officinalis bv. officinalis str. HAMBI 1141</name>
    <dbReference type="NCBI Taxonomy" id="1028801"/>
    <lineage>
        <taxon>Bacteria</taxon>
        <taxon>Pseudomonadati</taxon>
        <taxon>Pseudomonadota</taxon>
        <taxon>Alphaproteobacteria</taxon>
        <taxon>Hyphomicrobiales</taxon>
        <taxon>Rhizobiaceae</taxon>
        <taxon>Rhizobium/Agrobacterium group</taxon>
        <taxon>Neorhizobium</taxon>
    </lineage>
</organism>
<dbReference type="InterPro" id="IPR012001">
    <property type="entry name" value="Thiamin_PyroP_enz_TPP-bd_dom"/>
</dbReference>
<comment type="similarity">
    <text evidence="1 3">Belongs to the TPP enzyme family.</text>
</comment>
<dbReference type="Pfam" id="PF00205">
    <property type="entry name" value="TPP_enzyme_M"/>
    <property type="match status" value="1"/>
</dbReference>
<dbReference type="GO" id="GO:0005948">
    <property type="term" value="C:acetolactate synthase complex"/>
    <property type="evidence" value="ECO:0007669"/>
    <property type="project" value="TreeGrafter"/>
</dbReference>
<dbReference type="GO" id="GO:0009099">
    <property type="term" value="P:L-valine biosynthetic process"/>
    <property type="evidence" value="ECO:0007669"/>
    <property type="project" value="TreeGrafter"/>
</dbReference>
<dbReference type="InterPro" id="IPR045229">
    <property type="entry name" value="TPP_enz"/>
</dbReference>
<dbReference type="Pfam" id="PF02776">
    <property type="entry name" value="TPP_enzyme_N"/>
    <property type="match status" value="1"/>
</dbReference>
<proteinExistence type="inferred from homology"/>
<dbReference type="HOGENOM" id="CLU_013748_3_1_5"/>
<evidence type="ECO:0000256" key="1">
    <source>
        <dbReference type="ARBA" id="ARBA00007812"/>
    </source>
</evidence>
<dbReference type="GO" id="GO:0030976">
    <property type="term" value="F:thiamine pyrophosphate binding"/>
    <property type="evidence" value="ECO:0007669"/>
    <property type="project" value="InterPro"/>
</dbReference>
<gene>
    <name evidence="7" type="ORF">RG1141_PA00960</name>
</gene>
<sequence>MTITGGDSIVASLRAHNVDTVFGIPGAQLYGLFDAFQRDGMRVITPRHEQTCAYMAFGYARASGNPGVYSVVPGPGVLNTGAALLTAWGCNEPVLCLTGQVPTAFLGKGRGHLHEMRDQRAVLAGIAKSAERADKAADVSTAIAHAFREMRSLKPGPATVEMPWEQFVAEGEFEITRPLENHPDPIADVAIGEAAAVIGRAERPMIFVGPGAFEARDEVLRLAEMLHAPVVGFRSGRGVVSNRHELGLTIAEARKLWPVTDCVIGIGTRLEVPSWRWKPRPDVPVVRLEIDAEELTRTPEALGVLGRAKTSLAALLGEIKPRTPSDDWQDAIRKARAETAQAIQEISPHYDYLQAIRAALPDDGILVEEVCQSGFASWYCYPVYEPRTFISTGFQGTLGFGFPTALGVKVARPDVPVVSIAGDGGFMFAAQELATAAQYGIDVITVVFNNSAFGNVKRDQSEAFGGRLIGSELKNPDFDKLAAAFHVDFARVSAPEALRTAIETAITRGGPWLIEVPLSLESEVSPWKFIHG</sequence>
<feature type="domain" description="Thiamine pyrophosphate enzyme TPP-binding" evidence="5">
    <location>
        <begin position="372"/>
        <end position="516"/>
    </location>
</feature>
<feature type="domain" description="Thiamine pyrophosphate enzyme central" evidence="4">
    <location>
        <begin position="192"/>
        <end position="315"/>
    </location>
</feature>
<dbReference type="InterPro" id="IPR029035">
    <property type="entry name" value="DHS-like_NAD/FAD-binding_dom"/>
</dbReference>
<feature type="domain" description="Thiamine pyrophosphate enzyme N-terminal TPP-binding" evidence="6">
    <location>
        <begin position="4"/>
        <end position="120"/>
    </location>
</feature>
<dbReference type="GO" id="GO:0050660">
    <property type="term" value="F:flavin adenine dinucleotide binding"/>
    <property type="evidence" value="ECO:0007669"/>
    <property type="project" value="TreeGrafter"/>
</dbReference>
<dbReference type="InterPro" id="IPR012000">
    <property type="entry name" value="Thiamin_PyroP_enz_cen_dom"/>
</dbReference>
<evidence type="ECO:0000259" key="6">
    <source>
        <dbReference type="Pfam" id="PF02776"/>
    </source>
</evidence>
<dbReference type="PATRIC" id="fig|1028801.3.peg.4692"/>
<dbReference type="AlphaFoldDB" id="A0A068TEM2"/>
<dbReference type="Pfam" id="PF02775">
    <property type="entry name" value="TPP_enzyme_C"/>
    <property type="match status" value="1"/>
</dbReference>
<dbReference type="eggNOG" id="COG0028">
    <property type="taxonomic scope" value="Bacteria"/>
</dbReference>
<evidence type="ECO:0000259" key="5">
    <source>
        <dbReference type="Pfam" id="PF02775"/>
    </source>
</evidence>
<evidence type="ECO:0000256" key="2">
    <source>
        <dbReference type="ARBA" id="ARBA00023052"/>
    </source>
</evidence>
<dbReference type="InterPro" id="IPR029061">
    <property type="entry name" value="THDP-binding"/>
</dbReference>
<dbReference type="InterPro" id="IPR000399">
    <property type="entry name" value="TPP-bd_CS"/>
</dbReference>
<dbReference type="PANTHER" id="PTHR18968">
    <property type="entry name" value="THIAMINE PYROPHOSPHATE ENZYMES"/>
    <property type="match status" value="1"/>
</dbReference>
<dbReference type="PROSITE" id="PS00187">
    <property type="entry name" value="TPP_ENZYMES"/>
    <property type="match status" value="1"/>
</dbReference>
<dbReference type="Gene3D" id="3.40.50.970">
    <property type="match status" value="2"/>
</dbReference>
<dbReference type="PANTHER" id="PTHR18968:SF167">
    <property type="entry name" value="ACETOLACTATE SYNTHASE LARGE SUBUNIT ILVB2-RELATED"/>
    <property type="match status" value="1"/>
</dbReference>
<geneLocation type="plasmid" evidence="8">
    <name>II</name>
</geneLocation>
<dbReference type="CDD" id="cd07035">
    <property type="entry name" value="TPP_PYR_POX_like"/>
    <property type="match status" value="1"/>
</dbReference>
<dbReference type="SUPFAM" id="SSF52518">
    <property type="entry name" value="Thiamin diphosphate-binding fold (THDP-binding)"/>
    <property type="match status" value="2"/>
</dbReference>
<dbReference type="Proteomes" id="UP000028186">
    <property type="component" value="Plasmid pHAMBI1141a"/>
</dbReference>
<keyword evidence="2 3" id="KW-0786">Thiamine pyrophosphate</keyword>
<dbReference type="RefSeq" id="WP_040123951.1">
    <property type="nucleotide sequence ID" value="NZ_HG938356.1"/>
</dbReference>
<evidence type="ECO:0000256" key="3">
    <source>
        <dbReference type="RuleBase" id="RU362132"/>
    </source>
</evidence>
<dbReference type="Gene3D" id="3.40.50.1220">
    <property type="entry name" value="TPP-binding domain"/>
    <property type="match status" value="1"/>
</dbReference>
<protein>
    <submittedName>
        <fullName evidence="7">Acetolactate synthase</fullName>
    </submittedName>
</protein>